<dbReference type="InterPro" id="IPR051396">
    <property type="entry name" value="Bact_Antivir_Def_Nuclease"/>
</dbReference>
<protein>
    <recommendedName>
        <fullName evidence="1">Endonuclease GajA/Old nuclease/RecF-like AAA domain-containing protein</fullName>
    </recommendedName>
</protein>
<organism evidence="2 3">
    <name type="scientific">Planktothrix pseudagardhii</name>
    <dbReference type="NCBI Taxonomy" id="132604"/>
    <lineage>
        <taxon>Bacteria</taxon>
        <taxon>Bacillati</taxon>
        <taxon>Cyanobacteriota</taxon>
        <taxon>Cyanophyceae</taxon>
        <taxon>Oscillatoriophycideae</taxon>
        <taxon>Oscillatoriales</taxon>
        <taxon>Microcoleaceae</taxon>
        <taxon>Planktothrix</taxon>
    </lineage>
</organism>
<keyword evidence="3" id="KW-1185">Reference proteome</keyword>
<accession>A0A9W4G831</accession>
<evidence type="ECO:0000259" key="1">
    <source>
        <dbReference type="Pfam" id="PF13175"/>
    </source>
</evidence>
<dbReference type="SUPFAM" id="SSF52540">
    <property type="entry name" value="P-loop containing nucleoside triphosphate hydrolases"/>
    <property type="match status" value="1"/>
</dbReference>
<dbReference type="RefSeq" id="WP_254174068.1">
    <property type="nucleotide sequence ID" value="NZ_LR882967.1"/>
</dbReference>
<dbReference type="Proteomes" id="UP001153719">
    <property type="component" value="Chromosome"/>
</dbReference>
<dbReference type="KEGG" id="ppsu:NO713_02976"/>
<dbReference type="InterPro" id="IPR041685">
    <property type="entry name" value="AAA_GajA/Old/RecF-like"/>
</dbReference>
<dbReference type="Pfam" id="PF13175">
    <property type="entry name" value="AAA_15"/>
    <property type="match status" value="1"/>
</dbReference>
<dbReference type="InterPro" id="IPR027417">
    <property type="entry name" value="P-loop_NTPase"/>
</dbReference>
<name>A0A9W4G831_9CYAN</name>
<feature type="domain" description="Endonuclease GajA/Old nuclease/RecF-like AAA" evidence="1">
    <location>
        <begin position="14"/>
        <end position="420"/>
    </location>
</feature>
<proteinExistence type="predicted"/>
<reference evidence="2" key="1">
    <citation type="submission" date="2020-09" db="EMBL/GenBank/DDBJ databases">
        <authorList>
            <person name="Blom J."/>
        </authorList>
    </citation>
    <scope>NUCLEOTIDE SEQUENCE</scope>
    <source>
        <strain evidence="2">No.713</strain>
    </source>
</reference>
<gene>
    <name evidence="2" type="ORF">NO713_02976</name>
</gene>
<dbReference type="AlphaFoldDB" id="A0A9W4G831"/>
<evidence type="ECO:0000313" key="3">
    <source>
        <dbReference type="Proteomes" id="UP001153719"/>
    </source>
</evidence>
<dbReference type="PANTHER" id="PTHR43581:SF2">
    <property type="entry name" value="EXCINUCLEASE ATPASE SUBUNIT"/>
    <property type="match status" value="1"/>
</dbReference>
<evidence type="ECO:0000313" key="2">
    <source>
        <dbReference type="EMBL" id="CAD5957481.1"/>
    </source>
</evidence>
<dbReference type="EMBL" id="LR882967">
    <property type="protein sequence ID" value="CAD5957481.1"/>
    <property type="molecule type" value="Genomic_DNA"/>
</dbReference>
<dbReference type="Gene3D" id="3.40.50.300">
    <property type="entry name" value="P-loop containing nucleotide triphosphate hydrolases"/>
    <property type="match status" value="1"/>
</dbReference>
<dbReference type="PANTHER" id="PTHR43581">
    <property type="entry name" value="ATP/GTP PHOSPHATASE"/>
    <property type="match status" value="1"/>
</dbReference>
<sequence>MRSTKYYEEVFVIIKRVEVEGFWGTKKASAIFNQDVTIFIGLNGTGKSTFVNLIAATLSLDLIQLSILQFKSIRIDLIDRKPKRTKTIRLEKQISDENMGLDTYEYKVGQKVYRLFIESSRVVRRREPYWRIPAHIREEQLNLKKELSSLVEISQISVYRQSYDDSLESDPRQRISAVDERLRQLFEKFARYQLKLETRLNEISKRFQQDTVLSLLYNEKFDQFSPKATQLSKIDLKSLSEKLYQAFKELGIQGKNQDIDIHIQKIEDAIVGLKNENKNSGYQVDHVFALPLIYRTSHIINSLTESENEKNKITEARQNFFDTLHRFMDNKKFEYDNKTGELSFYIAQESNKKFMWTSLSSGEKQLLIQFLEVLLQDNRSVIFIADEPEISLHVTWQENLLKAIRSLNLEDHEFSSLKEQLINHKPSQHIKGHFFFSASLCFVNDEVNKVRSYCNKKKTSISQDNFYTMLFLACENSFSVCSDLQELRKKADQVAQKVVELLSNC</sequence>